<evidence type="ECO:0000313" key="2">
    <source>
        <dbReference type="Proteomes" id="UP001195483"/>
    </source>
</evidence>
<comment type="caution">
    <text evidence="1">The sequence shown here is derived from an EMBL/GenBank/DDBJ whole genome shotgun (WGS) entry which is preliminary data.</text>
</comment>
<reference evidence="1" key="3">
    <citation type="submission" date="2023-05" db="EMBL/GenBank/DDBJ databases">
        <authorList>
            <person name="Smith C.H."/>
        </authorList>
    </citation>
    <scope>NUCLEOTIDE SEQUENCE</scope>
    <source>
        <strain evidence="1">CHS0354</strain>
        <tissue evidence="1">Mantle</tissue>
    </source>
</reference>
<dbReference type="EMBL" id="JAEAOA010001333">
    <property type="protein sequence ID" value="KAK3611037.1"/>
    <property type="molecule type" value="Genomic_DNA"/>
</dbReference>
<accession>A0AAE0TIP5</accession>
<keyword evidence="2" id="KW-1185">Reference proteome</keyword>
<dbReference type="Proteomes" id="UP001195483">
    <property type="component" value="Unassembled WGS sequence"/>
</dbReference>
<name>A0AAE0TIP5_9BIVA</name>
<evidence type="ECO:0000313" key="1">
    <source>
        <dbReference type="EMBL" id="KAK3611037.1"/>
    </source>
</evidence>
<sequence>MANKLGYCMKIWYVPLSMSATFLLDSVFQNAYLYLDFSVFSTLLQSLFSLHCFTYPDYNVPTDGNEWLEMGQNRTEIQERISSLSIKIFLLTTYNMVISLNYG</sequence>
<gene>
    <name evidence="1" type="ORF">CHS0354_022007</name>
</gene>
<proteinExistence type="predicted"/>
<reference evidence="1" key="1">
    <citation type="journal article" date="2021" name="Genome Biol. Evol.">
        <title>A High-Quality Reference Genome for a Parasitic Bivalve with Doubly Uniparental Inheritance (Bivalvia: Unionida).</title>
        <authorList>
            <person name="Smith C.H."/>
        </authorList>
    </citation>
    <scope>NUCLEOTIDE SEQUENCE</scope>
    <source>
        <strain evidence="1">CHS0354</strain>
    </source>
</reference>
<reference evidence="1" key="2">
    <citation type="journal article" date="2021" name="Genome Biol. Evol.">
        <title>Developing a high-quality reference genome for a parasitic bivalve with doubly uniparental inheritance (Bivalvia: Unionida).</title>
        <authorList>
            <person name="Smith C.H."/>
        </authorList>
    </citation>
    <scope>NUCLEOTIDE SEQUENCE</scope>
    <source>
        <strain evidence="1">CHS0354</strain>
        <tissue evidence="1">Mantle</tissue>
    </source>
</reference>
<dbReference type="AlphaFoldDB" id="A0AAE0TIP5"/>
<protein>
    <submittedName>
        <fullName evidence="1">Uncharacterized protein</fullName>
    </submittedName>
</protein>
<organism evidence="1 2">
    <name type="scientific">Potamilus streckersoni</name>
    <dbReference type="NCBI Taxonomy" id="2493646"/>
    <lineage>
        <taxon>Eukaryota</taxon>
        <taxon>Metazoa</taxon>
        <taxon>Spiralia</taxon>
        <taxon>Lophotrochozoa</taxon>
        <taxon>Mollusca</taxon>
        <taxon>Bivalvia</taxon>
        <taxon>Autobranchia</taxon>
        <taxon>Heteroconchia</taxon>
        <taxon>Palaeoheterodonta</taxon>
        <taxon>Unionida</taxon>
        <taxon>Unionoidea</taxon>
        <taxon>Unionidae</taxon>
        <taxon>Ambleminae</taxon>
        <taxon>Lampsilini</taxon>
        <taxon>Potamilus</taxon>
    </lineage>
</organism>